<dbReference type="AlphaFoldDB" id="A0AAW0FWC7"/>
<proteinExistence type="predicted"/>
<gene>
    <name evidence="2" type="ORF">QCA50_011569</name>
</gene>
<evidence type="ECO:0000256" key="1">
    <source>
        <dbReference type="SAM" id="MobiDB-lite"/>
    </source>
</evidence>
<keyword evidence="3" id="KW-1185">Reference proteome</keyword>
<sequence length="189" mass="19887">MPLFKRKSKHLDDPRMSREKDNLVGTNHTHRHDNTLSNKQHDLLHHQDAAMAPGQQHDTVTGQGYSHNAGVGGTGVGSSGAAGAGSAMASGGAERIYDPNDYTPNPNKGGAGKFVGAAVGSAALKEQALLKEREAEVLSAQSQALAEAERLEQAAMEHRERAVADGAHPANKELGAGLKHVMEGKSRAF</sequence>
<feature type="region of interest" description="Disordered" evidence="1">
    <location>
        <begin position="1"/>
        <end position="35"/>
    </location>
</feature>
<dbReference type="Proteomes" id="UP001385951">
    <property type="component" value="Unassembled WGS sequence"/>
</dbReference>
<protein>
    <submittedName>
        <fullName evidence="2">Uncharacterized protein</fullName>
    </submittedName>
</protein>
<feature type="compositionally biased region" description="Basic and acidic residues" evidence="1">
    <location>
        <begin position="10"/>
        <end position="22"/>
    </location>
</feature>
<evidence type="ECO:0000313" key="3">
    <source>
        <dbReference type="Proteomes" id="UP001385951"/>
    </source>
</evidence>
<reference evidence="2 3" key="1">
    <citation type="submission" date="2022-09" db="EMBL/GenBank/DDBJ databases">
        <authorList>
            <person name="Palmer J.M."/>
        </authorList>
    </citation>
    <scope>NUCLEOTIDE SEQUENCE [LARGE SCALE GENOMIC DNA]</scope>
    <source>
        <strain evidence="2 3">DSM 7382</strain>
    </source>
</reference>
<comment type="caution">
    <text evidence="2">The sequence shown here is derived from an EMBL/GenBank/DDBJ whole genome shotgun (WGS) entry which is preliminary data.</text>
</comment>
<accession>A0AAW0FWC7</accession>
<name>A0AAW0FWC7_9APHY</name>
<dbReference type="EMBL" id="JASBNA010000021">
    <property type="protein sequence ID" value="KAK7685206.1"/>
    <property type="molecule type" value="Genomic_DNA"/>
</dbReference>
<evidence type="ECO:0000313" key="2">
    <source>
        <dbReference type="EMBL" id="KAK7685206.1"/>
    </source>
</evidence>
<organism evidence="2 3">
    <name type="scientific">Cerrena zonata</name>
    <dbReference type="NCBI Taxonomy" id="2478898"/>
    <lineage>
        <taxon>Eukaryota</taxon>
        <taxon>Fungi</taxon>
        <taxon>Dikarya</taxon>
        <taxon>Basidiomycota</taxon>
        <taxon>Agaricomycotina</taxon>
        <taxon>Agaricomycetes</taxon>
        <taxon>Polyporales</taxon>
        <taxon>Cerrenaceae</taxon>
        <taxon>Cerrena</taxon>
    </lineage>
</organism>